<dbReference type="InterPro" id="IPR036640">
    <property type="entry name" value="ABC1_TM_sf"/>
</dbReference>
<dbReference type="GO" id="GO:0005524">
    <property type="term" value="F:ATP binding"/>
    <property type="evidence" value="ECO:0007669"/>
    <property type="project" value="UniProtKB-KW"/>
</dbReference>
<evidence type="ECO:0000256" key="2">
    <source>
        <dbReference type="ARBA" id="ARBA00022692"/>
    </source>
</evidence>
<evidence type="ECO:0000259" key="9">
    <source>
        <dbReference type="PROSITE" id="PS50929"/>
    </source>
</evidence>
<dbReference type="InterPro" id="IPR027417">
    <property type="entry name" value="P-loop_NTPase"/>
</dbReference>
<feature type="transmembrane region" description="Helical" evidence="7">
    <location>
        <begin position="280"/>
        <end position="306"/>
    </location>
</feature>
<keyword evidence="2 7" id="KW-0812">Transmembrane</keyword>
<feature type="transmembrane region" description="Helical" evidence="7">
    <location>
        <begin position="135"/>
        <end position="157"/>
    </location>
</feature>
<dbReference type="SUPFAM" id="SSF90123">
    <property type="entry name" value="ABC transporter transmembrane region"/>
    <property type="match status" value="1"/>
</dbReference>
<dbReference type="EMBL" id="BSNC01000004">
    <property type="protein sequence ID" value="GLP96081.1"/>
    <property type="molecule type" value="Genomic_DNA"/>
</dbReference>
<keyword evidence="3" id="KW-0547">Nucleotide-binding</keyword>
<evidence type="ECO:0000256" key="7">
    <source>
        <dbReference type="SAM" id="Phobius"/>
    </source>
</evidence>
<dbReference type="Pfam" id="PF00664">
    <property type="entry name" value="ABC_membrane"/>
    <property type="match status" value="1"/>
</dbReference>
<dbReference type="Pfam" id="PF00005">
    <property type="entry name" value="ABC_tran"/>
    <property type="match status" value="1"/>
</dbReference>
<sequence>MRELMPFLALFKRHWGWMAIGLSLSLLTLVMAIGLLSLSGWFISAAAFAGLTVATAQAFNYMVPAGGVRGLSIGRTAARYGERLATHNATFKLLTELRLWLWKKLVPMSEQQLSGYKQSDLLNRLVADIDTLDHIYLRLITPMLTSLVTILLLFGFLSLFDTTAALALSGLLLALWLLLPPLFYQLGKKAGRQQVQAKRELRATSVALVSHAAEARVFGYQDDLQQAFFVADEKLRRSQKSLNRTSGLSVAGVVLMQAVAIVLVAYLAGPMVEQGAYSGAVMALLLFATLASFEAIAPVAAAFQYLSASQLAANRVNEVVANPTTQTFGEQSIDAQASLQFSQVSFAYPGQSKSVLQKLSFTLEPGKKLGLFGPSGVGKSTVLALVNRQWHAAGGTITLGGQALEAIEESKLRQHLVTVSQRVHVFNGTLRENLAIAGDFDETQLVDVLNKVGLGELVDDAQGLEQWLGEGGRSLSGGEKRRLQIARALLREAPLWLLDEPTEGLDAKTEAQILELLTNLPQNPATLWVTHNPDHKRFFDGIIELS</sequence>
<dbReference type="InterPro" id="IPR017871">
    <property type="entry name" value="ABC_transporter-like_CS"/>
</dbReference>
<dbReference type="SUPFAM" id="SSF52540">
    <property type="entry name" value="P-loop containing nucleoside triphosphate hydrolases"/>
    <property type="match status" value="1"/>
</dbReference>
<dbReference type="GO" id="GO:0016887">
    <property type="term" value="F:ATP hydrolysis activity"/>
    <property type="evidence" value="ECO:0007669"/>
    <property type="project" value="InterPro"/>
</dbReference>
<reference evidence="10" key="1">
    <citation type="journal article" date="2014" name="Int. J. Syst. Evol. Microbiol.">
        <title>Complete genome sequence of Corynebacterium casei LMG S-19264T (=DSM 44701T), isolated from a smear-ripened cheese.</title>
        <authorList>
            <consortium name="US DOE Joint Genome Institute (JGI-PGF)"/>
            <person name="Walter F."/>
            <person name="Albersmeier A."/>
            <person name="Kalinowski J."/>
            <person name="Ruckert C."/>
        </authorList>
    </citation>
    <scope>NUCLEOTIDE SEQUENCE</scope>
    <source>
        <strain evidence="10">NBRC 101628</strain>
    </source>
</reference>
<dbReference type="GO" id="GO:0005886">
    <property type="term" value="C:plasma membrane"/>
    <property type="evidence" value="ECO:0007669"/>
    <property type="project" value="UniProtKB-SubCell"/>
</dbReference>
<protein>
    <submittedName>
        <fullName evidence="10">Cysteine/glutathione ABC transporter ATP-binding protein/permease CydC</fullName>
    </submittedName>
</protein>
<comment type="caution">
    <text evidence="10">The sequence shown here is derived from an EMBL/GenBank/DDBJ whole genome shotgun (WGS) entry which is preliminary data.</text>
</comment>
<keyword evidence="5 7" id="KW-1133">Transmembrane helix</keyword>
<dbReference type="PROSITE" id="PS00211">
    <property type="entry name" value="ABC_TRANSPORTER_1"/>
    <property type="match status" value="1"/>
</dbReference>
<dbReference type="NCBIfam" id="TIGR02868">
    <property type="entry name" value="CydC"/>
    <property type="match status" value="1"/>
</dbReference>
<proteinExistence type="predicted"/>
<name>A0AA37RV80_9GAMM</name>
<gene>
    <name evidence="10" type="ORF">GCM10007895_13870</name>
</gene>
<dbReference type="AlphaFoldDB" id="A0AA37RV80"/>
<evidence type="ECO:0000313" key="10">
    <source>
        <dbReference type="EMBL" id="GLP96081.1"/>
    </source>
</evidence>
<dbReference type="InterPro" id="IPR003439">
    <property type="entry name" value="ABC_transporter-like_ATP-bd"/>
</dbReference>
<evidence type="ECO:0000256" key="5">
    <source>
        <dbReference type="ARBA" id="ARBA00022989"/>
    </source>
</evidence>
<dbReference type="Gene3D" id="1.20.1560.10">
    <property type="entry name" value="ABC transporter type 1, transmembrane domain"/>
    <property type="match status" value="1"/>
</dbReference>
<evidence type="ECO:0000256" key="4">
    <source>
        <dbReference type="ARBA" id="ARBA00022840"/>
    </source>
</evidence>
<evidence type="ECO:0000256" key="3">
    <source>
        <dbReference type="ARBA" id="ARBA00022741"/>
    </source>
</evidence>
<feature type="domain" description="ABC transmembrane type-1" evidence="9">
    <location>
        <begin position="19"/>
        <end position="308"/>
    </location>
</feature>
<dbReference type="RefSeq" id="WP_095506918.1">
    <property type="nucleotide sequence ID" value="NZ_BSNC01000004.1"/>
</dbReference>
<organism evidence="10 11">
    <name type="scientific">Paraferrimonas sedimenticola</name>
    <dbReference type="NCBI Taxonomy" id="375674"/>
    <lineage>
        <taxon>Bacteria</taxon>
        <taxon>Pseudomonadati</taxon>
        <taxon>Pseudomonadota</taxon>
        <taxon>Gammaproteobacteria</taxon>
        <taxon>Alteromonadales</taxon>
        <taxon>Ferrimonadaceae</taxon>
        <taxon>Paraferrimonas</taxon>
    </lineage>
</organism>
<dbReference type="GO" id="GO:0015421">
    <property type="term" value="F:ABC-type oligopeptide transporter activity"/>
    <property type="evidence" value="ECO:0007669"/>
    <property type="project" value="TreeGrafter"/>
</dbReference>
<dbReference type="InterPro" id="IPR039421">
    <property type="entry name" value="Type_1_exporter"/>
</dbReference>
<dbReference type="CDD" id="cd18585">
    <property type="entry name" value="ABC_6TM_CydC"/>
    <property type="match status" value="1"/>
</dbReference>
<reference evidence="10" key="2">
    <citation type="submission" date="2023-01" db="EMBL/GenBank/DDBJ databases">
        <title>Draft genome sequence of Paraferrimonas sedimenticola strain NBRC 101628.</title>
        <authorList>
            <person name="Sun Q."/>
            <person name="Mori K."/>
        </authorList>
    </citation>
    <scope>NUCLEOTIDE SEQUENCE</scope>
    <source>
        <strain evidence="10">NBRC 101628</strain>
    </source>
</reference>
<feature type="domain" description="ABC transporter" evidence="8">
    <location>
        <begin position="339"/>
        <end position="545"/>
    </location>
</feature>
<evidence type="ECO:0000259" key="8">
    <source>
        <dbReference type="PROSITE" id="PS50893"/>
    </source>
</evidence>
<dbReference type="PANTHER" id="PTHR43394">
    <property type="entry name" value="ATP-DEPENDENT PERMEASE MDL1, MITOCHONDRIAL"/>
    <property type="match status" value="1"/>
</dbReference>
<dbReference type="Gene3D" id="3.40.50.300">
    <property type="entry name" value="P-loop containing nucleotide triphosphate hydrolases"/>
    <property type="match status" value="1"/>
</dbReference>
<dbReference type="PROSITE" id="PS50893">
    <property type="entry name" value="ABC_TRANSPORTER_2"/>
    <property type="match status" value="1"/>
</dbReference>
<keyword evidence="4 10" id="KW-0067">ATP-binding</keyword>
<evidence type="ECO:0000313" key="11">
    <source>
        <dbReference type="Proteomes" id="UP001161422"/>
    </source>
</evidence>
<keyword evidence="6 7" id="KW-0472">Membrane</keyword>
<dbReference type="Proteomes" id="UP001161422">
    <property type="component" value="Unassembled WGS sequence"/>
</dbReference>
<feature type="transmembrane region" description="Helical" evidence="7">
    <location>
        <begin position="246"/>
        <end position="268"/>
    </location>
</feature>
<dbReference type="SMART" id="SM00382">
    <property type="entry name" value="AAA"/>
    <property type="match status" value="1"/>
</dbReference>
<dbReference type="PANTHER" id="PTHR43394:SF1">
    <property type="entry name" value="ATP-BINDING CASSETTE SUB-FAMILY B MEMBER 10, MITOCHONDRIAL"/>
    <property type="match status" value="1"/>
</dbReference>
<dbReference type="GO" id="GO:0034775">
    <property type="term" value="P:glutathione transmembrane transport"/>
    <property type="evidence" value="ECO:0007669"/>
    <property type="project" value="InterPro"/>
</dbReference>
<dbReference type="NCBIfam" id="NF008364">
    <property type="entry name" value="PRK11160.1"/>
    <property type="match status" value="1"/>
</dbReference>
<dbReference type="InterPro" id="IPR011527">
    <property type="entry name" value="ABC1_TM_dom"/>
</dbReference>
<accession>A0AA37RV80</accession>
<feature type="transmembrane region" description="Helical" evidence="7">
    <location>
        <begin position="163"/>
        <end position="184"/>
    </location>
</feature>
<evidence type="ECO:0000256" key="1">
    <source>
        <dbReference type="ARBA" id="ARBA00004651"/>
    </source>
</evidence>
<evidence type="ECO:0000256" key="6">
    <source>
        <dbReference type="ARBA" id="ARBA00023136"/>
    </source>
</evidence>
<dbReference type="PROSITE" id="PS50929">
    <property type="entry name" value="ABC_TM1F"/>
    <property type="match status" value="1"/>
</dbReference>
<keyword evidence="11" id="KW-1185">Reference proteome</keyword>
<dbReference type="InterPro" id="IPR003593">
    <property type="entry name" value="AAA+_ATPase"/>
</dbReference>
<dbReference type="CDD" id="cd03228">
    <property type="entry name" value="ABCC_MRP_Like"/>
    <property type="match status" value="1"/>
</dbReference>
<dbReference type="InterPro" id="IPR014223">
    <property type="entry name" value="ABC_CydC/D"/>
</dbReference>
<dbReference type="GO" id="GO:0045454">
    <property type="term" value="P:cell redox homeostasis"/>
    <property type="evidence" value="ECO:0007669"/>
    <property type="project" value="InterPro"/>
</dbReference>
<comment type="subcellular location">
    <subcellularLocation>
        <location evidence="1">Cell membrane</location>
        <topology evidence="1">Multi-pass membrane protein</topology>
    </subcellularLocation>
</comment>
<feature type="transmembrane region" description="Helical" evidence="7">
    <location>
        <begin position="42"/>
        <end position="63"/>
    </location>
</feature>